<keyword evidence="1" id="KW-0732">Signal</keyword>
<organism evidence="2 3">
    <name type="scientific">Thalassospira indica</name>
    <dbReference type="NCBI Taxonomy" id="1891279"/>
    <lineage>
        <taxon>Bacteria</taxon>
        <taxon>Pseudomonadati</taxon>
        <taxon>Pseudomonadota</taxon>
        <taxon>Alphaproteobacteria</taxon>
        <taxon>Rhodospirillales</taxon>
        <taxon>Thalassospiraceae</taxon>
        <taxon>Thalassospira</taxon>
    </lineage>
</organism>
<keyword evidence="3" id="KW-1185">Reference proteome</keyword>
<reference evidence="2 3" key="1">
    <citation type="submission" date="2018-08" db="EMBL/GenBank/DDBJ databases">
        <title>Complete genome sequence of type strain Thalassospira indica MCCC 1A01103T, isolated from isolated from deep seawater of the Indian Ocean.</title>
        <authorList>
            <person name="Liu Y."/>
        </authorList>
    </citation>
    <scope>NUCLEOTIDE SEQUENCE [LARGE SCALE GENOMIC DNA]</scope>
    <source>
        <strain evidence="2 3">PB8BT</strain>
    </source>
</reference>
<gene>
    <name evidence="2" type="ORF">DY252_09420</name>
</gene>
<evidence type="ECO:0000313" key="3">
    <source>
        <dbReference type="Proteomes" id="UP000256971"/>
    </source>
</evidence>
<feature type="chain" id="PRO_5045586487" evidence="1">
    <location>
        <begin position="41"/>
        <end position="143"/>
    </location>
</feature>
<protein>
    <submittedName>
        <fullName evidence="2">Uncharacterized protein</fullName>
    </submittedName>
</protein>
<feature type="signal peptide" evidence="1">
    <location>
        <begin position="1"/>
        <end position="40"/>
    </location>
</feature>
<evidence type="ECO:0000313" key="2">
    <source>
        <dbReference type="EMBL" id="AXO14417.1"/>
    </source>
</evidence>
<accession>A0ABM6XXI6</accession>
<dbReference type="EMBL" id="CP031555">
    <property type="protein sequence ID" value="AXO14417.1"/>
    <property type="molecule type" value="Genomic_DNA"/>
</dbReference>
<name>A0ABM6XXI6_9PROT</name>
<proteinExistence type="predicted"/>
<dbReference type="Proteomes" id="UP000256971">
    <property type="component" value="Chromosome"/>
</dbReference>
<evidence type="ECO:0000256" key="1">
    <source>
        <dbReference type="SAM" id="SignalP"/>
    </source>
</evidence>
<sequence>MLLWDHQMPPPPRKTDIMMRTIPGLLIAALLAALTSPAMADSDPELDSYKADMQTGEKSWRAQKCAVYQETRDEMLDEIPRGALSPEFAKAEEDYIENGCAGRAYACPKSKTELDYANKMSFAMMSHGLSGTFLPYGCKSSIQ</sequence>